<evidence type="ECO:0000256" key="1">
    <source>
        <dbReference type="ARBA" id="ARBA00000083"/>
    </source>
</evidence>
<keyword evidence="9" id="KW-0119">Carbohydrate metabolism</keyword>
<comment type="catalytic activity">
    <reaction evidence="1">
        <text>UDP-alpha-D-glucose = UDP-alpha-D-galactose</text>
        <dbReference type="Rhea" id="RHEA:22168"/>
        <dbReference type="ChEBI" id="CHEBI:58885"/>
        <dbReference type="ChEBI" id="CHEBI:66914"/>
        <dbReference type="EC" id="5.1.3.2"/>
    </reaction>
</comment>
<dbReference type="InterPro" id="IPR036291">
    <property type="entry name" value="NAD(P)-bd_dom_sf"/>
</dbReference>
<evidence type="ECO:0000256" key="11">
    <source>
        <dbReference type="ARBA" id="ARBA00033067"/>
    </source>
</evidence>
<dbReference type="InterPro" id="IPR005886">
    <property type="entry name" value="UDP_G4E"/>
</dbReference>
<accession>A0ABP5F220</accession>
<evidence type="ECO:0000256" key="5">
    <source>
        <dbReference type="ARBA" id="ARBA00013189"/>
    </source>
</evidence>
<dbReference type="SUPFAM" id="SSF51735">
    <property type="entry name" value="NAD(P)-binding Rossmann-fold domains"/>
    <property type="match status" value="1"/>
</dbReference>
<dbReference type="InterPro" id="IPR001509">
    <property type="entry name" value="Epimerase_deHydtase"/>
</dbReference>
<proteinExistence type="inferred from homology"/>
<keyword evidence="8" id="KW-0413">Isomerase</keyword>
<comment type="similarity">
    <text evidence="4">Belongs to the NAD(P)-dependent epimerase/dehydratase family.</text>
</comment>
<dbReference type="RefSeq" id="WP_344310479.1">
    <property type="nucleotide sequence ID" value="NZ_BAAANO010000031.1"/>
</dbReference>
<dbReference type="Gene3D" id="3.90.25.10">
    <property type="entry name" value="UDP-galactose 4-epimerase, domain 1"/>
    <property type="match status" value="1"/>
</dbReference>
<dbReference type="Gene3D" id="3.40.50.720">
    <property type="entry name" value="NAD(P)-binding Rossmann-like Domain"/>
    <property type="match status" value="1"/>
</dbReference>
<organism evidence="13 14">
    <name type="scientific">Brevibacterium samyangense</name>
    <dbReference type="NCBI Taxonomy" id="366888"/>
    <lineage>
        <taxon>Bacteria</taxon>
        <taxon>Bacillati</taxon>
        <taxon>Actinomycetota</taxon>
        <taxon>Actinomycetes</taxon>
        <taxon>Micrococcales</taxon>
        <taxon>Brevibacteriaceae</taxon>
        <taxon>Brevibacterium</taxon>
    </lineage>
</organism>
<feature type="domain" description="NAD-dependent epimerase/dehydratase" evidence="12">
    <location>
        <begin position="3"/>
        <end position="242"/>
    </location>
</feature>
<reference evidence="14" key="1">
    <citation type="journal article" date="2019" name="Int. J. Syst. Evol. Microbiol.">
        <title>The Global Catalogue of Microorganisms (GCM) 10K type strain sequencing project: providing services to taxonomists for standard genome sequencing and annotation.</title>
        <authorList>
            <consortium name="The Broad Institute Genomics Platform"/>
            <consortium name="The Broad Institute Genome Sequencing Center for Infectious Disease"/>
            <person name="Wu L."/>
            <person name="Ma J."/>
        </authorList>
    </citation>
    <scope>NUCLEOTIDE SEQUENCE [LARGE SCALE GENOMIC DNA]</scope>
    <source>
        <strain evidence="14">JCM 14546</strain>
    </source>
</reference>
<dbReference type="PANTHER" id="PTHR43725:SF53">
    <property type="entry name" value="UDP-ARABINOSE 4-EPIMERASE 1"/>
    <property type="match status" value="1"/>
</dbReference>
<dbReference type="EC" id="5.1.3.2" evidence="5"/>
<evidence type="ECO:0000259" key="12">
    <source>
        <dbReference type="Pfam" id="PF01370"/>
    </source>
</evidence>
<dbReference type="EMBL" id="BAAANO010000031">
    <property type="protein sequence ID" value="GAA2013685.1"/>
    <property type="molecule type" value="Genomic_DNA"/>
</dbReference>
<evidence type="ECO:0000256" key="2">
    <source>
        <dbReference type="ARBA" id="ARBA00001911"/>
    </source>
</evidence>
<evidence type="ECO:0000313" key="13">
    <source>
        <dbReference type="EMBL" id="GAA2013685.1"/>
    </source>
</evidence>
<comment type="caution">
    <text evidence="13">The sequence shown here is derived from an EMBL/GenBank/DDBJ whole genome shotgun (WGS) entry which is preliminary data.</text>
</comment>
<evidence type="ECO:0000256" key="10">
    <source>
        <dbReference type="ARBA" id="ARBA00031367"/>
    </source>
</evidence>
<name>A0ABP5F220_9MICO</name>
<evidence type="ECO:0000313" key="14">
    <source>
        <dbReference type="Proteomes" id="UP001500755"/>
    </source>
</evidence>
<dbReference type="Pfam" id="PF01370">
    <property type="entry name" value="Epimerase"/>
    <property type="match status" value="1"/>
</dbReference>
<evidence type="ECO:0000256" key="6">
    <source>
        <dbReference type="ARBA" id="ARBA00018569"/>
    </source>
</evidence>
<dbReference type="NCBIfam" id="TIGR01179">
    <property type="entry name" value="galE"/>
    <property type="match status" value="1"/>
</dbReference>
<comment type="cofactor">
    <cofactor evidence="2">
        <name>NAD(+)</name>
        <dbReference type="ChEBI" id="CHEBI:57540"/>
    </cofactor>
</comment>
<evidence type="ECO:0000256" key="4">
    <source>
        <dbReference type="ARBA" id="ARBA00007637"/>
    </source>
</evidence>
<dbReference type="PANTHER" id="PTHR43725">
    <property type="entry name" value="UDP-GLUCOSE 4-EPIMERASE"/>
    <property type="match status" value="1"/>
</dbReference>
<evidence type="ECO:0000256" key="8">
    <source>
        <dbReference type="ARBA" id="ARBA00023235"/>
    </source>
</evidence>
<evidence type="ECO:0000256" key="3">
    <source>
        <dbReference type="ARBA" id="ARBA00004947"/>
    </source>
</evidence>
<evidence type="ECO:0000256" key="9">
    <source>
        <dbReference type="ARBA" id="ARBA00023277"/>
    </source>
</evidence>
<gene>
    <name evidence="13" type="primary">galE</name>
    <name evidence="13" type="ORF">GCM10009755_26700</name>
</gene>
<protein>
    <recommendedName>
        <fullName evidence="6">UDP-glucose 4-epimerase</fullName>
        <ecNumber evidence="5">5.1.3.2</ecNumber>
    </recommendedName>
    <alternativeName>
        <fullName evidence="11">Galactowaldenase</fullName>
    </alternativeName>
    <alternativeName>
        <fullName evidence="10">UDP-galactose 4-epimerase</fullName>
    </alternativeName>
</protein>
<keyword evidence="7" id="KW-0520">NAD</keyword>
<evidence type="ECO:0000256" key="7">
    <source>
        <dbReference type="ARBA" id="ARBA00023027"/>
    </source>
</evidence>
<sequence>MSVLVTGGAGYIGSHVVRLLQERGEDVVVVDDLSNGKPERVGNAVLETFDLSDADATVKLGALMLKHEVDAVIHFAALKQIGESMERPLWYYKANVEGMRHLIGAMQDAGVKTMVFSSSAGTYGQPDVDMITEKTPCQPINPYGQTKLIGEWMLDNAARFGMNSIKLRYFNVAGAGAPELRDTAMMNLVPIVYNRLLAGQDVVINGDDYPTPDGTCVRDYVHVVDLAEAHLVALDRLRGIRSGTAEPLAQTVFNAGNGIGYSVREVIDAISPVIGRTLDPVVGPRREGDPPRLVADASAITEVLGWKASRTLEDMVRSACPPELLAGHRGEKDGDVEQ</sequence>
<dbReference type="Proteomes" id="UP001500755">
    <property type="component" value="Unassembled WGS sequence"/>
</dbReference>
<comment type="pathway">
    <text evidence="3">Carbohydrate metabolism; galactose metabolism.</text>
</comment>
<keyword evidence="14" id="KW-1185">Reference proteome</keyword>